<dbReference type="EMBL" id="LN831776">
    <property type="protein sequence ID" value="CQR56860.1"/>
    <property type="molecule type" value="Genomic_DNA"/>
</dbReference>
<dbReference type="HOGENOM" id="CLU_045083_0_0_9"/>
<protein>
    <recommendedName>
        <fullName evidence="3">Helicase XPB/Ssl2 N-terminal domain-containing protein</fullName>
    </recommendedName>
</protein>
<dbReference type="STRING" id="483937.AMQ84_20045"/>
<organism evidence="1 2">
    <name type="scientific">Paenibacillus riograndensis SBR5</name>
    <dbReference type="NCBI Taxonomy" id="1073571"/>
    <lineage>
        <taxon>Bacteria</taxon>
        <taxon>Bacillati</taxon>
        <taxon>Bacillota</taxon>
        <taxon>Bacilli</taxon>
        <taxon>Bacillales</taxon>
        <taxon>Paenibacillaceae</taxon>
        <taxon>Paenibacillus</taxon>
        <taxon>Paenibacillus sonchi group</taxon>
    </lineage>
</organism>
<dbReference type="Proteomes" id="UP000033163">
    <property type="component" value="Chromosome I"/>
</dbReference>
<dbReference type="KEGG" id="pri:PRIO_4458"/>
<evidence type="ECO:0000313" key="1">
    <source>
        <dbReference type="EMBL" id="CQR56860.1"/>
    </source>
</evidence>
<gene>
    <name evidence="1" type="ORF">PRIO_4458</name>
</gene>
<reference evidence="2" key="1">
    <citation type="submission" date="2015-03" db="EMBL/GenBank/DDBJ databases">
        <authorList>
            <person name="Wibberg D."/>
        </authorList>
    </citation>
    <scope>NUCLEOTIDE SEQUENCE [LARGE SCALE GENOMIC DNA]</scope>
</reference>
<proteinExistence type="predicted"/>
<dbReference type="PATRIC" id="fig|1073571.4.peg.4780"/>
<accession>A0A0E4HBM8</accession>
<name>A0A0E4HBM8_9BACL</name>
<dbReference type="AlphaFoldDB" id="A0A0E4HBM8"/>
<evidence type="ECO:0008006" key="3">
    <source>
        <dbReference type="Google" id="ProtNLM"/>
    </source>
</evidence>
<sequence length="362" mass="41378">MMNLADMLNFADISQLTAIAGRYQCDCKRNSKHDLIQSILITLGSRQFMESHIRECAPEDLRFLNTLLFDERSQFSLEDLLAAARQASFDTAPGKSGGYREMVARFKNSGWLFSGASQQSRYLFRVPQDLKTRFRERMGDYLREQIPPVGEPAIYRSEGEMLAGDLLLFLRYIQENEPELNQEGALHKRYQQGVMNAIQIPEPLLGKGGWRFGYGRACEHYPPRLALIVDYARHRRWTTEAGYRLKLTLAGETLLEQGKTEKLIQLYSFWLKLYKGAIPNLPSLVYWISVSAGKWVAVASLVESLGWLVKPFYYDDAASILEQRIIRMMLHLGMLRLGETPDGPVVMMTPWGLEAAVPKQLQ</sequence>
<evidence type="ECO:0000313" key="2">
    <source>
        <dbReference type="Proteomes" id="UP000033163"/>
    </source>
</evidence>